<dbReference type="PANTHER" id="PTHR31672">
    <property type="entry name" value="BNACNNG10540D PROTEIN"/>
    <property type="match status" value="1"/>
</dbReference>
<sequence length="337" mass="38824">MITHFRYVCHCYEHEHEYDIVVSGSHSYKILELREDRITSITMSPLHTLAEYKPLPHSSSVEGLILLWCPRSQGLFVCNPITCECVRVVIPPAPEDSKNVILFKVVIDPIARKRARVPIPPVERGDVNYGFGVSRESKQYKLVWIIRDHGCQVYTMGTGQWRVGPSPPNIRRKNTCASLGGKLYWVQNWENVCSFDLEREVFATFPAPPCPDGENPNSRRTTKRVCVLEECLCVRDYDEVGIRIWVMRGEEDWSLQFVIPMNKVVRGMNMSLPVKVLGDTILMDNGCGKRYWYNIKTTALQICYFGYFNQDTIACHFKPTIVPLKTLFQQREAIHSF</sequence>
<protein>
    <recommendedName>
        <fullName evidence="1">F-box associated beta-propeller type 1 domain-containing protein</fullName>
    </recommendedName>
</protein>
<evidence type="ECO:0000313" key="3">
    <source>
        <dbReference type="Proteomes" id="UP001567538"/>
    </source>
</evidence>
<dbReference type="InterPro" id="IPR017451">
    <property type="entry name" value="F-box-assoc_interact_dom"/>
</dbReference>
<dbReference type="InterPro" id="IPR006527">
    <property type="entry name" value="F-box-assoc_dom_typ1"/>
</dbReference>
<evidence type="ECO:0000313" key="2">
    <source>
        <dbReference type="EMBL" id="KAL1540556.1"/>
    </source>
</evidence>
<dbReference type="EMBL" id="JBEAFC010000009">
    <property type="protein sequence ID" value="KAL1540556.1"/>
    <property type="molecule type" value="Genomic_DNA"/>
</dbReference>
<dbReference type="InterPro" id="IPR050796">
    <property type="entry name" value="SCF_F-box_component"/>
</dbReference>
<comment type="caution">
    <text evidence="2">The sequence shown here is derived from an EMBL/GenBank/DDBJ whole genome shotgun (WGS) entry which is preliminary data.</text>
</comment>
<dbReference type="Pfam" id="PF07734">
    <property type="entry name" value="FBA_1"/>
    <property type="match status" value="1"/>
</dbReference>
<proteinExistence type="predicted"/>
<dbReference type="InterPro" id="IPR011043">
    <property type="entry name" value="Gal_Oxase/kelch_b-propeller"/>
</dbReference>
<dbReference type="NCBIfam" id="TIGR01640">
    <property type="entry name" value="F_box_assoc_1"/>
    <property type="match status" value="1"/>
</dbReference>
<organism evidence="2 3">
    <name type="scientific">Salvia divinorum</name>
    <name type="common">Maria pastora</name>
    <name type="synonym">Diviner's sage</name>
    <dbReference type="NCBI Taxonomy" id="28513"/>
    <lineage>
        <taxon>Eukaryota</taxon>
        <taxon>Viridiplantae</taxon>
        <taxon>Streptophyta</taxon>
        <taxon>Embryophyta</taxon>
        <taxon>Tracheophyta</taxon>
        <taxon>Spermatophyta</taxon>
        <taxon>Magnoliopsida</taxon>
        <taxon>eudicotyledons</taxon>
        <taxon>Gunneridae</taxon>
        <taxon>Pentapetalae</taxon>
        <taxon>asterids</taxon>
        <taxon>lamiids</taxon>
        <taxon>Lamiales</taxon>
        <taxon>Lamiaceae</taxon>
        <taxon>Nepetoideae</taxon>
        <taxon>Mentheae</taxon>
        <taxon>Salviinae</taxon>
        <taxon>Salvia</taxon>
        <taxon>Salvia subgen. Calosphace</taxon>
    </lineage>
</organism>
<dbReference type="SUPFAM" id="SSF50965">
    <property type="entry name" value="Galactose oxidase, central domain"/>
    <property type="match status" value="1"/>
</dbReference>
<accession>A0ABD1G8U4</accession>
<evidence type="ECO:0000259" key="1">
    <source>
        <dbReference type="Pfam" id="PF07734"/>
    </source>
</evidence>
<keyword evidence="3" id="KW-1185">Reference proteome</keyword>
<dbReference type="Proteomes" id="UP001567538">
    <property type="component" value="Unassembled WGS sequence"/>
</dbReference>
<dbReference type="PANTHER" id="PTHR31672:SF13">
    <property type="entry name" value="F-BOX PROTEIN CPR30-LIKE"/>
    <property type="match status" value="1"/>
</dbReference>
<dbReference type="AlphaFoldDB" id="A0ABD1G8U4"/>
<gene>
    <name evidence="2" type="ORF">AAHA92_24894</name>
</gene>
<feature type="domain" description="F-box associated beta-propeller type 1" evidence="1">
    <location>
        <begin position="61"/>
        <end position="253"/>
    </location>
</feature>
<reference evidence="2 3" key="1">
    <citation type="submission" date="2024-06" db="EMBL/GenBank/DDBJ databases">
        <title>A chromosome level genome sequence of Diviner's sage (Salvia divinorum).</title>
        <authorList>
            <person name="Ford S.A."/>
            <person name="Ro D.-K."/>
            <person name="Ness R.W."/>
            <person name="Phillips M.A."/>
        </authorList>
    </citation>
    <scope>NUCLEOTIDE SEQUENCE [LARGE SCALE GENOMIC DNA]</scope>
    <source>
        <strain evidence="2">SAF-2024a</strain>
        <tissue evidence="2">Leaf</tissue>
    </source>
</reference>
<name>A0ABD1G8U4_SALDI</name>